<dbReference type="RefSeq" id="WP_132449612.1">
    <property type="nucleotide sequence ID" value="NZ_JAANCM010000006.1"/>
</dbReference>
<keyword evidence="3" id="KW-1185">Reference proteome</keyword>
<keyword evidence="1" id="KW-0732">Signal</keyword>
<proteinExistence type="predicted"/>
<dbReference type="AlphaFoldDB" id="A0AA43ZFH5"/>
<dbReference type="Proteomes" id="UP001155840">
    <property type="component" value="Unassembled WGS sequence"/>
</dbReference>
<dbReference type="EMBL" id="JAANCM010000006">
    <property type="protein sequence ID" value="NHT76915.1"/>
    <property type="molecule type" value="Genomic_DNA"/>
</dbReference>
<evidence type="ECO:0000256" key="1">
    <source>
        <dbReference type="SAM" id="SignalP"/>
    </source>
</evidence>
<organism evidence="2 3">
    <name type="scientific">Ferranicluibacter rubi</name>
    <dbReference type="NCBI Taxonomy" id="2715133"/>
    <lineage>
        <taxon>Bacteria</taxon>
        <taxon>Pseudomonadati</taxon>
        <taxon>Pseudomonadota</taxon>
        <taxon>Alphaproteobacteria</taxon>
        <taxon>Hyphomicrobiales</taxon>
        <taxon>Rhizobiaceae</taxon>
        <taxon>Ferranicluibacter</taxon>
    </lineage>
</organism>
<feature type="chain" id="PRO_5041432471" description="Transmembrane protein" evidence="1">
    <location>
        <begin position="26"/>
        <end position="67"/>
    </location>
</feature>
<feature type="signal peptide" evidence="1">
    <location>
        <begin position="1"/>
        <end position="25"/>
    </location>
</feature>
<sequence length="67" mass="7279">MRSTTVISACLFVALILLCSGFVSAFALVSKPPAQHLSNLHSPDLWPAGVKRVRAAEEDVSSVWLKR</sequence>
<reference evidence="2" key="1">
    <citation type="submission" date="2020-03" db="EMBL/GenBank/DDBJ databases">
        <title>Ferranicluibacter endophyticum gen. nov., sp. nov., a new genus isolated from Rubus ulmifolius Schott. stem.</title>
        <authorList>
            <person name="Roca-Couso R."/>
            <person name="Flores-Felix J.D."/>
            <person name="Igual J.M."/>
            <person name="Rivas R."/>
        </authorList>
    </citation>
    <scope>NUCLEOTIDE SEQUENCE</scope>
    <source>
        <strain evidence="2">CRRU44</strain>
    </source>
</reference>
<protein>
    <recommendedName>
        <fullName evidence="4">Transmembrane protein</fullName>
    </recommendedName>
</protein>
<accession>A0AA43ZFH5</accession>
<gene>
    <name evidence="2" type="ORF">G8E10_14340</name>
</gene>
<name>A0AA43ZFH5_9HYPH</name>
<comment type="caution">
    <text evidence="2">The sequence shown here is derived from an EMBL/GenBank/DDBJ whole genome shotgun (WGS) entry which is preliminary data.</text>
</comment>
<evidence type="ECO:0000313" key="2">
    <source>
        <dbReference type="EMBL" id="NHT76915.1"/>
    </source>
</evidence>
<evidence type="ECO:0008006" key="4">
    <source>
        <dbReference type="Google" id="ProtNLM"/>
    </source>
</evidence>
<evidence type="ECO:0000313" key="3">
    <source>
        <dbReference type="Proteomes" id="UP001155840"/>
    </source>
</evidence>